<dbReference type="PANTHER" id="PTHR10434">
    <property type="entry name" value="1-ACYL-SN-GLYCEROL-3-PHOSPHATE ACYLTRANSFERASE"/>
    <property type="match status" value="1"/>
</dbReference>
<protein>
    <recommendedName>
        <fullName evidence="3">Phospholipid/glycerol acyltransferase domain-containing protein</fullName>
    </recommendedName>
</protein>
<dbReference type="EMBL" id="MGBR01000001">
    <property type="protein sequence ID" value="OGK73277.1"/>
    <property type="molecule type" value="Genomic_DNA"/>
</dbReference>
<keyword evidence="2" id="KW-0012">Acyltransferase</keyword>
<comment type="caution">
    <text evidence="4">The sequence shown here is derived from an EMBL/GenBank/DDBJ whole genome shotgun (WGS) entry which is preliminary data.</text>
</comment>
<dbReference type="GO" id="GO:0006654">
    <property type="term" value="P:phosphatidic acid biosynthetic process"/>
    <property type="evidence" value="ECO:0007669"/>
    <property type="project" value="TreeGrafter"/>
</dbReference>
<evidence type="ECO:0000256" key="1">
    <source>
        <dbReference type="ARBA" id="ARBA00022679"/>
    </source>
</evidence>
<sequence>MFQNNLSSIYSFIQKRFTISCMGLHHINKNQNYIFVMNHQSIMDIPIAFSLLLPLINRPLHLCMSHRFYDFFWWLTLPLGAIRIHMDYGGAKEQAYNNRQLLKGVKRLREGNNVLIYPEGNIYGGKEGVILRGKTGAVRMAIQAKKTMIPIGIRGSNKAYPFLLTTYNPFVTKKIPSIHVCIGKEINLEKYYQMDLHSYTQKNRMIIRDLTDKLMKDLSVLSGLPSFSAHTS</sequence>
<dbReference type="InterPro" id="IPR002123">
    <property type="entry name" value="Plipid/glycerol_acylTrfase"/>
</dbReference>
<accession>A0A1F7KZH4</accession>
<evidence type="ECO:0000313" key="4">
    <source>
        <dbReference type="EMBL" id="OGK73277.1"/>
    </source>
</evidence>
<organism evidence="4 5">
    <name type="scientific">Candidatus Roizmanbacteria bacterium RIFOXYD1_FULL_38_12</name>
    <dbReference type="NCBI Taxonomy" id="1802093"/>
    <lineage>
        <taxon>Bacteria</taxon>
        <taxon>Candidatus Roizmaniibacteriota</taxon>
    </lineage>
</organism>
<dbReference type="Pfam" id="PF01553">
    <property type="entry name" value="Acyltransferase"/>
    <property type="match status" value="1"/>
</dbReference>
<name>A0A1F7KZH4_9BACT</name>
<dbReference type="CDD" id="cd07989">
    <property type="entry name" value="LPLAT_AGPAT-like"/>
    <property type="match status" value="1"/>
</dbReference>
<dbReference type="Proteomes" id="UP000177050">
    <property type="component" value="Unassembled WGS sequence"/>
</dbReference>
<keyword evidence="1" id="KW-0808">Transferase</keyword>
<proteinExistence type="predicted"/>
<reference evidence="4 5" key="1">
    <citation type="journal article" date="2016" name="Nat. Commun.">
        <title>Thousands of microbial genomes shed light on interconnected biogeochemical processes in an aquifer system.</title>
        <authorList>
            <person name="Anantharaman K."/>
            <person name="Brown C.T."/>
            <person name="Hug L.A."/>
            <person name="Sharon I."/>
            <person name="Castelle C.J."/>
            <person name="Probst A.J."/>
            <person name="Thomas B.C."/>
            <person name="Singh A."/>
            <person name="Wilkins M.J."/>
            <person name="Karaoz U."/>
            <person name="Brodie E.L."/>
            <person name="Williams K.H."/>
            <person name="Hubbard S.S."/>
            <person name="Banfield J.F."/>
        </authorList>
    </citation>
    <scope>NUCLEOTIDE SEQUENCE [LARGE SCALE GENOMIC DNA]</scope>
</reference>
<dbReference type="SMART" id="SM00563">
    <property type="entry name" value="PlsC"/>
    <property type="match status" value="1"/>
</dbReference>
<dbReference type="GO" id="GO:0003841">
    <property type="term" value="F:1-acylglycerol-3-phosphate O-acyltransferase activity"/>
    <property type="evidence" value="ECO:0007669"/>
    <property type="project" value="TreeGrafter"/>
</dbReference>
<feature type="domain" description="Phospholipid/glycerol acyltransferase" evidence="3">
    <location>
        <begin position="33"/>
        <end position="156"/>
    </location>
</feature>
<dbReference type="PANTHER" id="PTHR10434:SF11">
    <property type="entry name" value="1-ACYL-SN-GLYCEROL-3-PHOSPHATE ACYLTRANSFERASE"/>
    <property type="match status" value="1"/>
</dbReference>
<dbReference type="AlphaFoldDB" id="A0A1F7KZH4"/>
<evidence type="ECO:0000313" key="5">
    <source>
        <dbReference type="Proteomes" id="UP000177050"/>
    </source>
</evidence>
<gene>
    <name evidence="4" type="ORF">A3K52_00570</name>
</gene>
<dbReference type="SUPFAM" id="SSF69593">
    <property type="entry name" value="Glycerol-3-phosphate (1)-acyltransferase"/>
    <property type="match status" value="1"/>
</dbReference>
<evidence type="ECO:0000259" key="3">
    <source>
        <dbReference type="SMART" id="SM00563"/>
    </source>
</evidence>
<evidence type="ECO:0000256" key="2">
    <source>
        <dbReference type="ARBA" id="ARBA00023315"/>
    </source>
</evidence>